<dbReference type="Proteomes" id="UP000807306">
    <property type="component" value="Unassembled WGS sequence"/>
</dbReference>
<reference evidence="2" key="1">
    <citation type="submission" date="2020-11" db="EMBL/GenBank/DDBJ databases">
        <authorList>
            <consortium name="DOE Joint Genome Institute"/>
            <person name="Ahrendt S."/>
            <person name="Riley R."/>
            <person name="Andreopoulos W."/>
            <person name="Labutti K."/>
            <person name="Pangilinan J."/>
            <person name="Ruiz-Duenas F.J."/>
            <person name="Barrasa J.M."/>
            <person name="Sanchez-Garcia M."/>
            <person name="Camarero S."/>
            <person name="Miyauchi S."/>
            <person name="Serrano A."/>
            <person name="Linde D."/>
            <person name="Babiker R."/>
            <person name="Drula E."/>
            <person name="Ayuso-Fernandez I."/>
            <person name="Pacheco R."/>
            <person name="Padilla G."/>
            <person name="Ferreira P."/>
            <person name="Barriuso J."/>
            <person name="Kellner H."/>
            <person name="Castanera R."/>
            <person name="Alfaro M."/>
            <person name="Ramirez L."/>
            <person name="Pisabarro A.G."/>
            <person name="Kuo A."/>
            <person name="Tritt A."/>
            <person name="Lipzen A."/>
            <person name="He G."/>
            <person name="Yan M."/>
            <person name="Ng V."/>
            <person name="Cullen D."/>
            <person name="Martin F."/>
            <person name="Rosso M.-N."/>
            <person name="Henrissat B."/>
            <person name="Hibbett D."/>
            <person name="Martinez A.T."/>
            <person name="Grigoriev I.V."/>
        </authorList>
    </citation>
    <scope>NUCLEOTIDE SEQUENCE</scope>
    <source>
        <strain evidence="2">CBS 506.95</strain>
    </source>
</reference>
<dbReference type="EMBL" id="MU157855">
    <property type="protein sequence ID" value="KAF9528101.1"/>
    <property type="molecule type" value="Genomic_DNA"/>
</dbReference>
<organism evidence="2 3">
    <name type="scientific">Crepidotus variabilis</name>
    <dbReference type="NCBI Taxonomy" id="179855"/>
    <lineage>
        <taxon>Eukaryota</taxon>
        <taxon>Fungi</taxon>
        <taxon>Dikarya</taxon>
        <taxon>Basidiomycota</taxon>
        <taxon>Agaricomycotina</taxon>
        <taxon>Agaricomycetes</taxon>
        <taxon>Agaricomycetidae</taxon>
        <taxon>Agaricales</taxon>
        <taxon>Agaricineae</taxon>
        <taxon>Crepidotaceae</taxon>
        <taxon>Crepidotus</taxon>
    </lineage>
</organism>
<dbReference type="OrthoDB" id="2882842at2759"/>
<keyword evidence="3" id="KW-1185">Reference proteome</keyword>
<comment type="caution">
    <text evidence="2">The sequence shown here is derived from an EMBL/GenBank/DDBJ whole genome shotgun (WGS) entry which is preliminary data.</text>
</comment>
<dbReference type="AlphaFoldDB" id="A0A9P6EEL8"/>
<sequence>MTRRASSILDITLTSPLRVLSPEIQDEAFVAGSSRTLKISLHDRSSTSGTTGGSEIDEPGSPPPPIPQIPTQATPEKEDVKSEAFLSEFASLEEEQKDYPPITQDQVGYHSHGPEDEEFWTRNVMIIRRLRKIVAEDQKLPAEKRIDAVEIGPDPWPEHLLALDGLSPKHFAVYAGFEEEGDVGAIDQLKKPWSELKSLELNNIGGWLQSGDEESDELSGIPYPKFISQIESLTLNYCYGFLFTAKHPPVNVKRLKVIGDDATNTFCAAVENFSGLSSNLETLYLTSNTYQEYDTVLELRQSLVKCTKLRDLTLNLGGEYVVEDRKAVLAEYKAAKQAKEERKASGNEANEDEDPESDDEDDALDHHEDNDTGLCPFIPNSLETLSFHCSLSNTMIQDLDLWIEHSADADWLPNLKRITIRPDGPHLDLQTPHISRLKFEDDPTQLTKFTTKVERVFENLRKRQVPVTAFP</sequence>
<feature type="compositionally biased region" description="Acidic residues" evidence="1">
    <location>
        <begin position="349"/>
        <end position="363"/>
    </location>
</feature>
<evidence type="ECO:0000313" key="3">
    <source>
        <dbReference type="Proteomes" id="UP000807306"/>
    </source>
</evidence>
<protein>
    <submittedName>
        <fullName evidence="2">Uncharacterized protein</fullName>
    </submittedName>
</protein>
<evidence type="ECO:0000313" key="2">
    <source>
        <dbReference type="EMBL" id="KAF9528101.1"/>
    </source>
</evidence>
<accession>A0A9P6EEL8</accession>
<proteinExistence type="predicted"/>
<feature type="region of interest" description="Disordered" evidence="1">
    <location>
        <begin position="337"/>
        <end position="370"/>
    </location>
</feature>
<feature type="region of interest" description="Disordered" evidence="1">
    <location>
        <begin position="35"/>
        <end position="81"/>
    </location>
</feature>
<name>A0A9P6EEL8_9AGAR</name>
<gene>
    <name evidence="2" type="ORF">CPB83DRAFT_356376</name>
</gene>
<evidence type="ECO:0000256" key="1">
    <source>
        <dbReference type="SAM" id="MobiDB-lite"/>
    </source>
</evidence>
<dbReference type="SUPFAM" id="SSF52047">
    <property type="entry name" value="RNI-like"/>
    <property type="match status" value="1"/>
</dbReference>